<dbReference type="Proteomes" id="UP001595850">
    <property type="component" value="Unassembled WGS sequence"/>
</dbReference>
<evidence type="ECO:0000313" key="1">
    <source>
        <dbReference type="EMBL" id="MFC4063043.1"/>
    </source>
</evidence>
<accession>A0ABV8IKQ7</accession>
<keyword evidence="2" id="KW-1185">Reference proteome</keyword>
<gene>
    <name evidence="1" type="ORF">ACFOWE_32595</name>
</gene>
<name>A0ABV8IKQ7_9ACTN</name>
<dbReference type="RefSeq" id="WP_377294696.1">
    <property type="nucleotide sequence ID" value="NZ_JBHSBM010000075.1"/>
</dbReference>
<comment type="caution">
    <text evidence="1">The sequence shown here is derived from an EMBL/GenBank/DDBJ whole genome shotgun (WGS) entry which is preliminary data.</text>
</comment>
<protein>
    <submittedName>
        <fullName evidence="1">Uncharacterized protein</fullName>
    </submittedName>
</protein>
<organism evidence="1 2">
    <name type="scientific">Planomonospora corallina</name>
    <dbReference type="NCBI Taxonomy" id="1806052"/>
    <lineage>
        <taxon>Bacteria</taxon>
        <taxon>Bacillati</taxon>
        <taxon>Actinomycetota</taxon>
        <taxon>Actinomycetes</taxon>
        <taxon>Streptosporangiales</taxon>
        <taxon>Streptosporangiaceae</taxon>
        <taxon>Planomonospora</taxon>
    </lineage>
</organism>
<dbReference type="EMBL" id="JBHSBM010000075">
    <property type="protein sequence ID" value="MFC4063043.1"/>
    <property type="molecule type" value="Genomic_DNA"/>
</dbReference>
<sequence>MAYGPERGLEIADALRGERALRGYAHLPAVRGDLLAGLGRAGEAAAEFRCAAELTGDERERGLFLEHAAALSA</sequence>
<proteinExistence type="predicted"/>
<evidence type="ECO:0000313" key="2">
    <source>
        <dbReference type="Proteomes" id="UP001595850"/>
    </source>
</evidence>
<reference evidence="2" key="1">
    <citation type="journal article" date="2019" name="Int. J. Syst. Evol. Microbiol.">
        <title>The Global Catalogue of Microorganisms (GCM) 10K type strain sequencing project: providing services to taxonomists for standard genome sequencing and annotation.</title>
        <authorList>
            <consortium name="The Broad Institute Genomics Platform"/>
            <consortium name="The Broad Institute Genome Sequencing Center for Infectious Disease"/>
            <person name="Wu L."/>
            <person name="Ma J."/>
        </authorList>
    </citation>
    <scope>NUCLEOTIDE SEQUENCE [LARGE SCALE GENOMIC DNA]</scope>
    <source>
        <strain evidence="2">TBRC 4489</strain>
    </source>
</reference>